<dbReference type="InterPro" id="IPR029058">
    <property type="entry name" value="AB_hydrolase_fold"/>
</dbReference>
<keyword evidence="2" id="KW-0058">Aromatic hydrocarbons catabolism</keyword>
<keyword evidence="7" id="KW-1185">Reference proteome</keyword>
<name>A0A1U9ZW78_9ACTN</name>
<feature type="active site" description="Proton acceptor" evidence="4">
    <location>
        <position position="357"/>
    </location>
</feature>
<dbReference type="RefSeq" id="WP_080038348.1">
    <property type="nucleotide sequence ID" value="NZ_CP017717.1"/>
</dbReference>
<evidence type="ECO:0000256" key="3">
    <source>
        <dbReference type="ARBA" id="ARBA00022801"/>
    </source>
</evidence>
<dbReference type="OrthoDB" id="5171248at2"/>
<feature type="active site" description="Proton donor" evidence="4">
    <location>
        <position position="306"/>
    </location>
</feature>
<dbReference type="GO" id="GO:0097176">
    <property type="term" value="P:epoxide metabolic process"/>
    <property type="evidence" value="ECO:0007669"/>
    <property type="project" value="TreeGrafter"/>
</dbReference>
<evidence type="ECO:0000256" key="1">
    <source>
        <dbReference type="ARBA" id="ARBA00010088"/>
    </source>
</evidence>
<dbReference type="InterPro" id="IPR000639">
    <property type="entry name" value="Epox_hydrolase-like"/>
</dbReference>
<dbReference type="PIRSF" id="PIRSF001112">
    <property type="entry name" value="Epoxide_hydrolase"/>
    <property type="match status" value="1"/>
</dbReference>
<keyword evidence="3 6" id="KW-0378">Hydrolase</keyword>
<dbReference type="PANTHER" id="PTHR21661:SF35">
    <property type="entry name" value="EPOXIDE HYDROLASE"/>
    <property type="match status" value="1"/>
</dbReference>
<dbReference type="SUPFAM" id="SSF53474">
    <property type="entry name" value="alpha/beta-Hydrolases"/>
    <property type="match status" value="1"/>
</dbReference>
<organism evidence="6 7">
    <name type="scientific">[Actinomadura] parvosata subsp. kistnae</name>
    <dbReference type="NCBI Taxonomy" id="1909395"/>
    <lineage>
        <taxon>Bacteria</taxon>
        <taxon>Bacillati</taxon>
        <taxon>Actinomycetota</taxon>
        <taxon>Actinomycetes</taxon>
        <taxon>Streptosporangiales</taxon>
        <taxon>Streptosporangiaceae</taxon>
        <taxon>Nonomuraea</taxon>
    </lineage>
</organism>
<dbReference type="PANTHER" id="PTHR21661">
    <property type="entry name" value="EPOXIDE HYDROLASE 1-RELATED"/>
    <property type="match status" value="1"/>
</dbReference>
<feature type="active site" description="Nucleophile" evidence="4">
    <location>
        <position position="180"/>
    </location>
</feature>
<evidence type="ECO:0000313" key="6">
    <source>
        <dbReference type="EMBL" id="AQZ62204.1"/>
    </source>
</evidence>
<evidence type="ECO:0000256" key="4">
    <source>
        <dbReference type="PIRSR" id="PIRSR001112-1"/>
    </source>
</evidence>
<dbReference type="Gene3D" id="3.40.50.1820">
    <property type="entry name" value="alpha/beta hydrolase"/>
    <property type="match status" value="1"/>
</dbReference>
<comment type="similarity">
    <text evidence="1">Belongs to the peptidase S33 family.</text>
</comment>
<dbReference type="Pfam" id="PF06441">
    <property type="entry name" value="EHN"/>
    <property type="match status" value="1"/>
</dbReference>
<dbReference type="Proteomes" id="UP000190797">
    <property type="component" value="Chromosome"/>
</dbReference>
<dbReference type="GO" id="GO:0004301">
    <property type="term" value="F:epoxide hydrolase activity"/>
    <property type="evidence" value="ECO:0007669"/>
    <property type="project" value="TreeGrafter"/>
</dbReference>
<gene>
    <name evidence="6" type="ORF">BKM31_12650</name>
</gene>
<reference evidence="7" key="1">
    <citation type="journal article" date="2017" name="Med. Chem. Commun.">
        <title>Nonomuraea sp. ATCC 55076 harbours the largest actinomycete chromosome to date and the kistamicin biosynthetic gene cluster.</title>
        <authorList>
            <person name="Nazari B."/>
            <person name="Forneris C.C."/>
            <person name="Gibson M.I."/>
            <person name="Moon K."/>
            <person name="Schramma K.R."/>
            <person name="Seyedsayamdost M.R."/>
        </authorList>
    </citation>
    <scope>NUCLEOTIDE SEQUENCE [LARGE SCALE GENOMIC DNA]</scope>
    <source>
        <strain evidence="7">ATCC 55076</strain>
    </source>
</reference>
<protein>
    <submittedName>
        <fullName evidence="6">Epoxide hydrolase</fullName>
    </submittedName>
</protein>
<evidence type="ECO:0000313" key="7">
    <source>
        <dbReference type="Proteomes" id="UP000190797"/>
    </source>
</evidence>
<evidence type="ECO:0000259" key="5">
    <source>
        <dbReference type="Pfam" id="PF06441"/>
    </source>
</evidence>
<dbReference type="KEGG" id="noa:BKM31_12650"/>
<sequence>MAPRTGQEIVPFTIRVPDSALADLRERLAKTRWAAEPAGAYGVPRARVQQLAEHWRDTYDWRVWEERLNRYPQFTTTIDGTRVHFLHVRSPEPHALPLIFSHGWPGSVAEFLDVIGPLTDPRAHGLSPEVAFHLVIPSLPGFAWSGPTPDTGWGPRRIARAWATLMRRLGYRRYGAAGNDWGSHISPELGRIAPEAVVGVHVTQLFSFPEGEWLSYPPSVEPDLGELTPDDRAALDGLRHLQRHSGSYAHVHGWQPHTLAFALTDSPVGLLAWNSQAMGGLDADTLLTHVTIYWLTGTAASAMRIYAEYERQPPAAGPTTTPLALAQFPHDIQAIRVCAQRDHAAIVSWNTYDRGGHYAAHQAPDLLVHDMRTFFANLIAGRPGTTG</sequence>
<dbReference type="STRING" id="1909395.BKM31_12650"/>
<dbReference type="InterPro" id="IPR010497">
    <property type="entry name" value="Epoxide_hydro_N"/>
</dbReference>
<dbReference type="PRINTS" id="PR00412">
    <property type="entry name" value="EPOXHYDRLASE"/>
</dbReference>
<feature type="domain" description="Epoxide hydrolase N-terminal" evidence="5">
    <location>
        <begin position="10"/>
        <end position="111"/>
    </location>
</feature>
<proteinExistence type="inferred from homology"/>
<dbReference type="InterPro" id="IPR016292">
    <property type="entry name" value="Epoxide_hydrolase"/>
</dbReference>
<accession>A0A1U9ZW78</accession>
<evidence type="ECO:0000256" key="2">
    <source>
        <dbReference type="ARBA" id="ARBA00022797"/>
    </source>
</evidence>
<dbReference type="EMBL" id="CP017717">
    <property type="protein sequence ID" value="AQZ62204.1"/>
    <property type="molecule type" value="Genomic_DNA"/>
</dbReference>
<dbReference type="AlphaFoldDB" id="A0A1U9ZW78"/>